<dbReference type="EMBL" id="RXIF01000002">
    <property type="protein sequence ID" value="RZN65533.1"/>
    <property type="molecule type" value="Genomic_DNA"/>
</dbReference>
<reference evidence="2 3" key="1">
    <citation type="journal article" date="2019" name="Nat. Microbiol.">
        <title>Wide diversity of methane and short-chain alkane metabolisms in uncultured archaea.</title>
        <authorList>
            <person name="Borrel G."/>
            <person name="Adam P.S."/>
            <person name="McKay L.J."/>
            <person name="Chen L.X."/>
            <person name="Sierra-Garcia I.N."/>
            <person name="Sieber C.M."/>
            <person name="Letourneur Q."/>
            <person name="Ghozlane A."/>
            <person name="Andersen G.L."/>
            <person name="Li W.J."/>
            <person name="Hallam S.J."/>
            <person name="Muyzer G."/>
            <person name="de Oliveira V.M."/>
            <person name="Inskeep W.P."/>
            <person name="Banfield J.F."/>
            <person name="Gribaldo S."/>
        </authorList>
    </citation>
    <scope>NUCLEOTIDE SEQUENCE [LARGE SCALE GENOMIC DNA]</scope>
    <source>
        <strain evidence="2">NM1a</strain>
    </source>
</reference>
<sequence>MNTNIFGGRVVVKDVNVFIKELKEIGDPYILQVVDTSYLISIDQIYLAVRKTIESFNMGNNISNDPSIEFLLYLSGKRSIDKAIEMGIKDGENYAVFVICDEDADKLEQDIKERFAIKQIDIEDLIRYDSSKKNKVMDFYNITNEEIDAVGEKKLPRLILEREVLLDLLK</sequence>
<dbReference type="SUPFAM" id="SSF143870">
    <property type="entry name" value="PF0523-like"/>
    <property type="match status" value="1"/>
</dbReference>
<comment type="similarity">
    <text evidence="1">Belongs to the CGI121/TPRKB family.</text>
</comment>
<proteinExistence type="inferred from homology"/>
<dbReference type="Pfam" id="PF08617">
    <property type="entry name" value="CGI-121"/>
    <property type="match status" value="1"/>
</dbReference>
<accession>A0A520KTW9</accession>
<dbReference type="Proteomes" id="UP000317158">
    <property type="component" value="Unassembled WGS sequence"/>
</dbReference>
<gene>
    <name evidence="2" type="ORF">EF806_01185</name>
</gene>
<evidence type="ECO:0000256" key="1">
    <source>
        <dbReference type="ARBA" id="ARBA00005546"/>
    </source>
</evidence>
<dbReference type="AlphaFoldDB" id="A0A520KTW9"/>
<evidence type="ECO:0000313" key="2">
    <source>
        <dbReference type="EMBL" id="RZN65533.1"/>
    </source>
</evidence>
<dbReference type="NCBIfam" id="NF011465">
    <property type="entry name" value="PRK14886.1-1"/>
    <property type="match status" value="1"/>
</dbReference>
<protein>
    <recommendedName>
        <fullName evidence="4">Kinase binding protein CGI-121</fullName>
    </recommendedName>
</protein>
<comment type="caution">
    <text evidence="2">The sequence shown here is derived from an EMBL/GenBank/DDBJ whole genome shotgun (WGS) entry which is preliminary data.</text>
</comment>
<evidence type="ECO:0008006" key="4">
    <source>
        <dbReference type="Google" id="ProtNLM"/>
    </source>
</evidence>
<evidence type="ECO:0000313" key="3">
    <source>
        <dbReference type="Proteomes" id="UP000317158"/>
    </source>
</evidence>
<dbReference type="InterPro" id="IPR036504">
    <property type="entry name" value="CGI121/TPRKB_sf"/>
</dbReference>
<name>A0A520KTW9_METT2</name>
<dbReference type="InterPro" id="IPR013926">
    <property type="entry name" value="CGI121/TPRKB"/>
</dbReference>
<dbReference type="InterPro" id="IPR016799">
    <property type="entry name" value="UCP022062"/>
</dbReference>
<dbReference type="Gene3D" id="3.30.2380.10">
    <property type="entry name" value="CGI121/TPRKB"/>
    <property type="match status" value="1"/>
</dbReference>
<dbReference type="PIRSF" id="PIRSF022062">
    <property type="entry name" value="UCP022062"/>
    <property type="match status" value="1"/>
</dbReference>
<organism evidence="2 3">
    <name type="scientific">Methanoliparum thermophilum</name>
    <dbReference type="NCBI Taxonomy" id="2491083"/>
    <lineage>
        <taxon>Archaea</taxon>
        <taxon>Methanobacteriati</taxon>
        <taxon>Methanobacteriota</taxon>
        <taxon>Candidatus Methanoliparia</taxon>
        <taxon>Candidatus Methanoliparales</taxon>
        <taxon>Candidatus Methanoliparaceae</taxon>
        <taxon>Candidatus Methanoliparum</taxon>
    </lineage>
</organism>